<name>A0A450RYY9_9GAMM</name>
<evidence type="ECO:0000256" key="1">
    <source>
        <dbReference type="SAM" id="MobiDB-lite"/>
    </source>
</evidence>
<gene>
    <name evidence="3" type="ORF">BECKFW1821A_GA0114235_100645</name>
</gene>
<reference evidence="3" key="1">
    <citation type="submission" date="2019-02" db="EMBL/GenBank/DDBJ databases">
        <authorList>
            <person name="Gruber-Vodicka R. H."/>
            <person name="Seah K. B. B."/>
        </authorList>
    </citation>
    <scope>NUCLEOTIDE SEQUENCE</scope>
    <source>
        <strain evidence="3">BECK_BZ15</strain>
    </source>
</reference>
<accession>A0A450RYY9</accession>
<protein>
    <submittedName>
        <fullName evidence="3">Uncharacterized protein</fullName>
    </submittedName>
</protein>
<proteinExistence type="predicted"/>
<keyword evidence="2" id="KW-1133">Transmembrane helix</keyword>
<evidence type="ECO:0000256" key="2">
    <source>
        <dbReference type="SAM" id="Phobius"/>
    </source>
</evidence>
<sequence length="104" mass="10622">MTNEKGPLEKETQATIGQGCAFCVDTGSGVGVGCLVCGKQEPPELTRSLSGEANGERTPDRNGARIAHGSDGAAGGPRPGIFILALSVLSVVVLTLFFYAILSS</sequence>
<evidence type="ECO:0000313" key="3">
    <source>
        <dbReference type="EMBL" id="VFJ44317.1"/>
    </source>
</evidence>
<dbReference type="EMBL" id="CAADEW010000006">
    <property type="protein sequence ID" value="VFJ44317.1"/>
    <property type="molecule type" value="Genomic_DNA"/>
</dbReference>
<keyword evidence="2" id="KW-0472">Membrane</keyword>
<feature type="transmembrane region" description="Helical" evidence="2">
    <location>
        <begin position="81"/>
        <end position="102"/>
    </location>
</feature>
<dbReference type="AlphaFoldDB" id="A0A450RYY9"/>
<organism evidence="3">
    <name type="scientific">Candidatus Kentrum sp. FW</name>
    <dbReference type="NCBI Taxonomy" id="2126338"/>
    <lineage>
        <taxon>Bacteria</taxon>
        <taxon>Pseudomonadati</taxon>
        <taxon>Pseudomonadota</taxon>
        <taxon>Gammaproteobacteria</taxon>
        <taxon>Candidatus Kentrum</taxon>
    </lineage>
</organism>
<keyword evidence="2" id="KW-0812">Transmembrane</keyword>
<feature type="compositionally biased region" description="Basic and acidic residues" evidence="1">
    <location>
        <begin position="54"/>
        <end position="63"/>
    </location>
</feature>
<feature type="region of interest" description="Disordered" evidence="1">
    <location>
        <begin position="42"/>
        <end position="75"/>
    </location>
</feature>